<keyword evidence="2" id="KW-1185">Reference proteome</keyword>
<name>A0ACC0UWA1_9HYPO</name>
<comment type="caution">
    <text evidence="1">The sequence shown here is derived from an EMBL/GenBank/DDBJ whole genome shotgun (WGS) entry which is preliminary data.</text>
</comment>
<evidence type="ECO:0000313" key="2">
    <source>
        <dbReference type="Proteomes" id="UP001163324"/>
    </source>
</evidence>
<accession>A0ACC0UWA1</accession>
<reference evidence="1" key="1">
    <citation type="submission" date="2022-10" db="EMBL/GenBank/DDBJ databases">
        <title>Complete Genome of Trichothecium roseum strain YXFP-22015, a Plant Pathogen Isolated from Citrus.</title>
        <authorList>
            <person name="Wang Y."/>
            <person name="Zhu L."/>
        </authorList>
    </citation>
    <scope>NUCLEOTIDE SEQUENCE</scope>
    <source>
        <strain evidence="1">YXFP-22015</strain>
    </source>
</reference>
<dbReference type="EMBL" id="CM047945">
    <property type="protein sequence ID" value="KAI9898254.1"/>
    <property type="molecule type" value="Genomic_DNA"/>
</dbReference>
<protein>
    <submittedName>
        <fullName evidence="1">Uncharacterized protein</fullName>
    </submittedName>
</protein>
<gene>
    <name evidence="1" type="ORF">N3K66_006614</name>
</gene>
<proteinExistence type="predicted"/>
<sequence>MGFEWITDLVGVLGPVFIVASPVISYSDQAYSMQRNKTSAGFSLDIPLIMLVASLLRIFYWPGEHYDVSLLLQSLLMVGMQVILLKVALDHRPAPSTKGGEAGVPFAGAQDNIFTAPRPYSFWQWRSPKPYWQFLLYLFGGLIVGQVVLSSVPALYHYYSDMIGFIGLGIEATLPLPQILNNMQTRSCKGFRLSLLAAWIGGDAMKMFWFFTSTSDIPLVFKVFGMFQASCDCFLGVQYWMYGEGETVIKEHPMTEQPWSPGRTSMHAPARSLTPTRRPAPFSDKPIE</sequence>
<dbReference type="Proteomes" id="UP001163324">
    <property type="component" value="Chromosome 6"/>
</dbReference>
<evidence type="ECO:0000313" key="1">
    <source>
        <dbReference type="EMBL" id="KAI9898254.1"/>
    </source>
</evidence>
<organism evidence="1 2">
    <name type="scientific">Trichothecium roseum</name>
    <dbReference type="NCBI Taxonomy" id="47278"/>
    <lineage>
        <taxon>Eukaryota</taxon>
        <taxon>Fungi</taxon>
        <taxon>Dikarya</taxon>
        <taxon>Ascomycota</taxon>
        <taxon>Pezizomycotina</taxon>
        <taxon>Sordariomycetes</taxon>
        <taxon>Hypocreomycetidae</taxon>
        <taxon>Hypocreales</taxon>
        <taxon>Hypocreales incertae sedis</taxon>
        <taxon>Trichothecium</taxon>
    </lineage>
</organism>